<proteinExistence type="predicted"/>
<reference evidence="1 2" key="1">
    <citation type="journal article" date="2018" name="New Phytol.">
        <title>Phylogenomics of Endogonaceae and evolution of mycorrhizas within Mucoromycota.</title>
        <authorList>
            <person name="Chang Y."/>
            <person name="Desiro A."/>
            <person name="Na H."/>
            <person name="Sandor L."/>
            <person name="Lipzen A."/>
            <person name="Clum A."/>
            <person name="Barry K."/>
            <person name="Grigoriev I.V."/>
            <person name="Martin F.M."/>
            <person name="Stajich J.E."/>
            <person name="Smith M.E."/>
            <person name="Bonito G."/>
            <person name="Spatafora J.W."/>
        </authorList>
    </citation>
    <scope>NUCLEOTIDE SEQUENCE [LARGE SCALE GENOMIC DNA]</scope>
    <source>
        <strain evidence="1 2">AD002</strain>
    </source>
</reference>
<comment type="caution">
    <text evidence="1">The sequence shown here is derived from an EMBL/GenBank/DDBJ whole genome shotgun (WGS) entry which is preliminary data.</text>
</comment>
<dbReference type="EMBL" id="RBNJ01000275">
    <property type="protein sequence ID" value="RUS34954.1"/>
    <property type="molecule type" value="Genomic_DNA"/>
</dbReference>
<keyword evidence="2" id="KW-1185">Reference proteome</keyword>
<gene>
    <name evidence="1" type="ORF">BC938DRAFT_477404</name>
</gene>
<dbReference type="AlphaFoldDB" id="A0A433QYU1"/>
<organism evidence="1 2">
    <name type="scientific">Jimgerdemannia flammicorona</name>
    <dbReference type="NCBI Taxonomy" id="994334"/>
    <lineage>
        <taxon>Eukaryota</taxon>
        <taxon>Fungi</taxon>
        <taxon>Fungi incertae sedis</taxon>
        <taxon>Mucoromycota</taxon>
        <taxon>Mucoromycotina</taxon>
        <taxon>Endogonomycetes</taxon>
        <taxon>Endogonales</taxon>
        <taxon>Endogonaceae</taxon>
        <taxon>Jimgerdemannia</taxon>
    </lineage>
</organism>
<dbReference type="Proteomes" id="UP000274822">
    <property type="component" value="Unassembled WGS sequence"/>
</dbReference>
<accession>A0A433QYU1</accession>
<evidence type="ECO:0000313" key="1">
    <source>
        <dbReference type="EMBL" id="RUS34954.1"/>
    </source>
</evidence>
<protein>
    <submittedName>
        <fullName evidence="1">Uncharacterized protein</fullName>
    </submittedName>
</protein>
<name>A0A433QYU1_9FUNG</name>
<sequence>MKKKKKKKKKWTTYILLQQLVLPDQPCLVKRYPAPLHDPLNFIGVGQAGPGVAVLKVLVQVERGRSQSVFDVLLEGAGVEEWQATVTKSLVHEIGDALAEEDHNWMGIGSSGSVGQLGHCEYGKLGQI</sequence>
<evidence type="ECO:0000313" key="2">
    <source>
        <dbReference type="Proteomes" id="UP000274822"/>
    </source>
</evidence>